<evidence type="ECO:0000256" key="2">
    <source>
        <dbReference type="ARBA" id="ARBA00022793"/>
    </source>
</evidence>
<evidence type="ECO:0000313" key="5">
    <source>
        <dbReference type="EMBL" id="CTQ41810.1"/>
    </source>
</evidence>
<name>A0A0M6XYE3_9HYPH</name>
<dbReference type="GO" id="GO:0006547">
    <property type="term" value="P:L-histidine metabolic process"/>
    <property type="evidence" value="ECO:0007669"/>
    <property type="project" value="InterPro"/>
</dbReference>
<dbReference type="Gene3D" id="3.50.20.10">
    <property type="entry name" value="Pyruvoyl-Dependent Histidine Decarboxylase, subunit B"/>
    <property type="match status" value="1"/>
</dbReference>
<dbReference type="Proteomes" id="UP000048926">
    <property type="component" value="Unassembled WGS sequence"/>
</dbReference>
<dbReference type="EMBL" id="CXST01000001">
    <property type="protein sequence ID" value="CTQ41810.1"/>
    <property type="molecule type" value="Genomic_DNA"/>
</dbReference>
<protein>
    <submittedName>
        <fullName evidence="5">Histidine carboxylase PI chain</fullName>
    </submittedName>
</protein>
<reference evidence="6" key="1">
    <citation type="submission" date="2015-07" db="EMBL/GenBank/DDBJ databases">
        <authorList>
            <person name="Rodrigo-Torres Lidia"/>
            <person name="Arahal R.David."/>
        </authorList>
    </citation>
    <scope>NUCLEOTIDE SEQUENCE [LARGE SCALE GENOMIC DNA]</scope>
    <source>
        <strain evidence="6">CECT 4801</strain>
    </source>
</reference>
<evidence type="ECO:0000256" key="1">
    <source>
        <dbReference type="ARBA" id="ARBA00001928"/>
    </source>
</evidence>
<gene>
    <name evidence="5" type="ORF">LAL4801_00230</name>
</gene>
<dbReference type="SUPFAM" id="SSF56271">
    <property type="entry name" value="Pyruvoyl-dependent histidine and arginine decarboxylases"/>
    <property type="match status" value="1"/>
</dbReference>
<evidence type="ECO:0000256" key="3">
    <source>
        <dbReference type="ARBA" id="ARBA00023239"/>
    </source>
</evidence>
<keyword evidence="6" id="KW-1185">Reference proteome</keyword>
<keyword evidence="3" id="KW-0456">Lyase</keyword>
<dbReference type="InterPro" id="IPR003427">
    <property type="entry name" value="His_de-COase_proenz"/>
</dbReference>
<proteinExistence type="predicted"/>
<dbReference type="InterPro" id="IPR016105">
    <property type="entry name" value="Pyr-dep_his/arg-deCO2ase_sand"/>
</dbReference>
<dbReference type="Pfam" id="PF02329">
    <property type="entry name" value="HDC"/>
    <property type="match status" value="1"/>
</dbReference>
<dbReference type="GO" id="GO:0004398">
    <property type="term" value="F:histidine decarboxylase activity"/>
    <property type="evidence" value="ECO:0007669"/>
    <property type="project" value="InterPro"/>
</dbReference>
<dbReference type="InterPro" id="IPR016104">
    <property type="entry name" value="Pyr-dep_his/arg-deCO2ase"/>
</dbReference>
<accession>A0A0M6XYE3</accession>
<evidence type="ECO:0000256" key="4">
    <source>
        <dbReference type="ARBA" id="ARBA00023317"/>
    </source>
</evidence>
<sequence>MPYDRTFMAYVYAILKSGFIGTAPTVAPYITFAQPEGPSSFNTFYELTLSDWEQAVGLTCPGLVGVQKILRFALSRKRQSTGSCRLPLFFPGRPLEGQWLFAADLPLTSRQTGRITLLVTGISSMPSARPNRPSRLAVTTHVRKP</sequence>
<comment type="cofactor">
    <cofactor evidence="1">
        <name>pyruvate</name>
        <dbReference type="ChEBI" id="CHEBI:15361"/>
    </cofactor>
</comment>
<keyword evidence="4" id="KW-0670">Pyruvate</keyword>
<evidence type="ECO:0000313" key="6">
    <source>
        <dbReference type="Proteomes" id="UP000048926"/>
    </source>
</evidence>
<keyword evidence="2" id="KW-0210">Decarboxylase</keyword>
<dbReference type="AlphaFoldDB" id="A0A0M6XYE3"/>
<organism evidence="5 6">
    <name type="scientific">Roseibium aggregatum</name>
    <dbReference type="NCBI Taxonomy" id="187304"/>
    <lineage>
        <taxon>Bacteria</taxon>
        <taxon>Pseudomonadati</taxon>
        <taxon>Pseudomonadota</taxon>
        <taxon>Alphaproteobacteria</taxon>
        <taxon>Hyphomicrobiales</taxon>
        <taxon>Stappiaceae</taxon>
        <taxon>Roseibium</taxon>
    </lineage>
</organism>